<evidence type="ECO:0000256" key="2">
    <source>
        <dbReference type="ARBA" id="ARBA00022491"/>
    </source>
</evidence>
<keyword evidence="9" id="KW-1185">Reference proteome</keyword>
<evidence type="ECO:0000313" key="8">
    <source>
        <dbReference type="EMBL" id="KAE8697796.1"/>
    </source>
</evidence>
<dbReference type="InterPro" id="IPR006458">
    <property type="entry name" value="Ovate_C"/>
</dbReference>
<dbReference type="GO" id="GO:0045892">
    <property type="term" value="P:negative regulation of DNA-templated transcription"/>
    <property type="evidence" value="ECO:0007669"/>
    <property type="project" value="UniProtKB-UniRule"/>
</dbReference>
<dbReference type="PROSITE" id="PS51754">
    <property type="entry name" value="OVATE"/>
    <property type="match status" value="1"/>
</dbReference>
<gene>
    <name evidence="8" type="ORF">F3Y22_tig00110610pilonHSYRG00413</name>
</gene>
<dbReference type="InterPro" id="IPR038933">
    <property type="entry name" value="Ovate"/>
</dbReference>
<dbReference type="EMBL" id="VEPZ02001049">
    <property type="protein sequence ID" value="KAE8697796.1"/>
    <property type="molecule type" value="Genomic_DNA"/>
</dbReference>
<evidence type="ECO:0000256" key="3">
    <source>
        <dbReference type="ARBA" id="ARBA00023015"/>
    </source>
</evidence>
<keyword evidence="4 6" id="KW-0804">Transcription</keyword>
<evidence type="ECO:0000256" key="4">
    <source>
        <dbReference type="ARBA" id="ARBA00023163"/>
    </source>
</evidence>
<sequence length="253" mass="27908">MGKKMNFSFLSNAKHSNIVHKSSWQWLPSCHQPRTLSFRADDSTSAYLDSIADDTVPLETVIRGLRSDRLFFEPGETSSIMEEATKRNKEEEDDDGVDGLLPFKDSTVVLSMESPDPYTDFRVSMEEMVEAEGFKDWEGLEQLLFWYLRANGKCNHGYIVAAFVDMLVARLAINVSNSKSDNICSPSSPLSFYTSPSSSSSEDCSSTTIPCVCPIKAGDTHCVSSSSPSLDQTEMSIIKGTDDDDASSSLFVV</sequence>
<dbReference type="AlphaFoldDB" id="A0A6A3A1U6"/>
<dbReference type="Proteomes" id="UP000436088">
    <property type="component" value="Unassembled WGS sequence"/>
</dbReference>
<protein>
    <recommendedName>
        <fullName evidence="6">Transcription repressor</fullName>
    </recommendedName>
    <alternativeName>
        <fullName evidence="6">Ovate family protein</fullName>
    </alternativeName>
</protein>
<proteinExistence type="predicted"/>
<keyword evidence="5 6" id="KW-0539">Nucleus</keyword>
<dbReference type="NCBIfam" id="TIGR01568">
    <property type="entry name" value="A_thal_3678"/>
    <property type="match status" value="1"/>
</dbReference>
<evidence type="ECO:0000256" key="5">
    <source>
        <dbReference type="ARBA" id="ARBA00023242"/>
    </source>
</evidence>
<evidence type="ECO:0000259" key="7">
    <source>
        <dbReference type="PROSITE" id="PS51754"/>
    </source>
</evidence>
<accession>A0A6A3A1U6</accession>
<organism evidence="8 9">
    <name type="scientific">Hibiscus syriacus</name>
    <name type="common">Rose of Sharon</name>
    <dbReference type="NCBI Taxonomy" id="106335"/>
    <lineage>
        <taxon>Eukaryota</taxon>
        <taxon>Viridiplantae</taxon>
        <taxon>Streptophyta</taxon>
        <taxon>Embryophyta</taxon>
        <taxon>Tracheophyta</taxon>
        <taxon>Spermatophyta</taxon>
        <taxon>Magnoliopsida</taxon>
        <taxon>eudicotyledons</taxon>
        <taxon>Gunneridae</taxon>
        <taxon>Pentapetalae</taxon>
        <taxon>rosids</taxon>
        <taxon>malvids</taxon>
        <taxon>Malvales</taxon>
        <taxon>Malvaceae</taxon>
        <taxon>Malvoideae</taxon>
        <taxon>Hibiscus</taxon>
    </lineage>
</organism>
<dbReference type="GO" id="GO:0005634">
    <property type="term" value="C:nucleus"/>
    <property type="evidence" value="ECO:0007669"/>
    <property type="project" value="UniProtKB-SubCell"/>
</dbReference>
<dbReference type="PANTHER" id="PTHR33057:SF98">
    <property type="entry name" value="TRANSCRIPTION REPRESSOR OFP18"/>
    <property type="match status" value="1"/>
</dbReference>
<reference evidence="8" key="1">
    <citation type="submission" date="2019-09" db="EMBL/GenBank/DDBJ databases">
        <title>Draft genome information of white flower Hibiscus syriacus.</title>
        <authorList>
            <person name="Kim Y.-M."/>
        </authorList>
    </citation>
    <scope>NUCLEOTIDE SEQUENCE [LARGE SCALE GENOMIC DNA]</scope>
    <source>
        <strain evidence="8">YM2019G1</strain>
    </source>
</reference>
<name>A0A6A3A1U6_HIBSY</name>
<comment type="caution">
    <text evidence="8">The sequence shown here is derived from an EMBL/GenBank/DDBJ whole genome shotgun (WGS) entry which is preliminary data.</text>
</comment>
<keyword evidence="2 6" id="KW-0678">Repressor</keyword>
<comment type="subcellular location">
    <subcellularLocation>
        <location evidence="1 6">Nucleus</location>
    </subcellularLocation>
</comment>
<comment type="function">
    <text evidence="6">Transcriptional repressor that regulates multiple aspects of plant growth and development.</text>
</comment>
<dbReference type="Pfam" id="PF04844">
    <property type="entry name" value="Ovate"/>
    <property type="match status" value="1"/>
</dbReference>
<evidence type="ECO:0000313" key="9">
    <source>
        <dbReference type="Proteomes" id="UP000436088"/>
    </source>
</evidence>
<dbReference type="PANTHER" id="PTHR33057">
    <property type="entry name" value="TRANSCRIPTION REPRESSOR OFP7-RELATED"/>
    <property type="match status" value="1"/>
</dbReference>
<keyword evidence="3 6" id="KW-0805">Transcription regulation</keyword>
<evidence type="ECO:0000256" key="6">
    <source>
        <dbReference type="RuleBase" id="RU367028"/>
    </source>
</evidence>
<feature type="domain" description="OVATE" evidence="7">
    <location>
        <begin position="110"/>
        <end position="169"/>
    </location>
</feature>
<evidence type="ECO:0000256" key="1">
    <source>
        <dbReference type="ARBA" id="ARBA00004123"/>
    </source>
</evidence>